<dbReference type="SUPFAM" id="SSF90123">
    <property type="entry name" value="ABC transporter transmembrane region"/>
    <property type="match status" value="1"/>
</dbReference>
<dbReference type="Gene3D" id="1.20.1560.10">
    <property type="entry name" value="ABC transporter type 1, transmembrane domain"/>
    <property type="match status" value="1"/>
</dbReference>
<dbReference type="AlphaFoldDB" id="A0A561CTK8"/>
<dbReference type="EMBL" id="VIVN01000013">
    <property type="protein sequence ID" value="TWD94535.1"/>
    <property type="molecule type" value="Genomic_DNA"/>
</dbReference>
<organism evidence="5 6">
    <name type="scientific">Neobacillus bataviensis</name>
    <dbReference type="NCBI Taxonomy" id="220685"/>
    <lineage>
        <taxon>Bacteria</taxon>
        <taxon>Bacillati</taxon>
        <taxon>Bacillota</taxon>
        <taxon>Bacilli</taxon>
        <taxon>Bacillales</taxon>
        <taxon>Bacillaceae</taxon>
        <taxon>Neobacillus</taxon>
    </lineage>
</organism>
<evidence type="ECO:0000313" key="5">
    <source>
        <dbReference type="EMBL" id="TWD94535.1"/>
    </source>
</evidence>
<dbReference type="InterPro" id="IPR036640">
    <property type="entry name" value="ABC1_TM_sf"/>
</dbReference>
<evidence type="ECO:0000256" key="4">
    <source>
        <dbReference type="ARBA" id="ARBA00023136"/>
    </source>
</evidence>
<dbReference type="GO" id="GO:0005524">
    <property type="term" value="F:ATP binding"/>
    <property type="evidence" value="ECO:0007669"/>
    <property type="project" value="InterPro"/>
</dbReference>
<dbReference type="Proteomes" id="UP000319671">
    <property type="component" value="Unassembled WGS sequence"/>
</dbReference>
<accession>A0A561CTK8</accession>
<sequence length="96" mass="10722">MVGDLIAFVGYSGMFWTPLTNIGNFYNAIINATAYLERIFEMMDEKPAVPGDPNIVELPNIKGKVAFKNVAFGYEGEEKVLDNIHCSVHRVKQSLL</sequence>
<proteinExistence type="predicted"/>
<dbReference type="PANTHER" id="PTHR43394">
    <property type="entry name" value="ATP-DEPENDENT PERMEASE MDL1, MITOCHONDRIAL"/>
    <property type="match status" value="1"/>
</dbReference>
<comment type="subcellular location">
    <subcellularLocation>
        <location evidence="1">Cell membrane</location>
        <topology evidence="1">Multi-pass membrane protein</topology>
    </subcellularLocation>
</comment>
<dbReference type="GO" id="GO:0015421">
    <property type="term" value="F:ABC-type oligopeptide transporter activity"/>
    <property type="evidence" value="ECO:0007669"/>
    <property type="project" value="TreeGrafter"/>
</dbReference>
<dbReference type="GO" id="GO:0005886">
    <property type="term" value="C:plasma membrane"/>
    <property type="evidence" value="ECO:0007669"/>
    <property type="project" value="UniProtKB-SubCell"/>
</dbReference>
<dbReference type="PANTHER" id="PTHR43394:SF1">
    <property type="entry name" value="ATP-BINDING CASSETTE SUB-FAMILY B MEMBER 10, MITOCHONDRIAL"/>
    <property type="match status" value="1"/>
</dbReference>
<protein>
    <recommendedName>
        <fullName evidence="7">ABC transporter family protein</fullName>
    </recommendedName>
</protein>
<name>A0A561CTK8_9BACI</name>
<keyword evidence="6" id="KW-1185">Reference proteome</keyword>
<evidence type="ECO:0000256" key="1">
    <source>
        <dbReference type="ARBA" id="ARBA00004651"/>
    </source>
</evidence>
<evidence type="ECO:0000313" key="6">
    <source>
        <dbReference type="Proteomes" id="UP000319671"/>
    </source>
</evidence>
<gene>
    <name evidence="5" type="ORF">FB550_11368</name>
</gene>
<dbReference type="InterPro" id="IPR039421">
    <property type="entry name" value="Type_1_exporter"/>
</dbReference>
<reference evidence="5 6" key="1">
    <citation type="submission" date="2019-06" db="EMBL/GenBank/DDBJ databases">
        <title>Sorghum-associated microbial communities from plants grown in Nebraska, USA.</title>
        <authorList>
            <person name="Schachtman D."/>
        </authorList>
    </citation>
    <scope>NUCLEOTIDE SEQUENCE [LARGE SCALE GENOMIC DNA]</scope>
    <source>
        <strain evidence="5 6">2482</strain>
    </source>
</reference>
<evidence type="ECO:0000256" key="2">
    <source>
        <dbReference type="ARBA" id="ARBA00022692"/>
    </source>
</evidence>
<evidence type="ECO:0008006" key="7">
    <source>
        <dbReference type="Google" id="ProtNLM"/>
    </source>
</evidence>
<evidence type="ECO:0000256" key="3">
    <source>
        <dbReference type="ARBA" id="ARBA00022989"/>
    </source>
</evidence>
<keyword evidence="4" id="KW-0472">Membrane</keyword>
<comment type="caution">
    <text evidence="5">The sequence shown here is derived from an EMBL/GenBank/DDBJ whole genome shotgun (WGS) entry which is preliminary data.</text>
</comment>
<keyword evidence="3" id="KW-1133">Transmembrane helix</keyword>
<keyword evidence="2" id="KW-0812">Transmembrane</keyword>